<accession>A0A060T500</accession>
<dbReference type="InterPro" id="IPR043837">
    <property type="entry name" value="Mtf2-like_C"/>
</dbReference>
<evidence type="ECO:0000259" key="2">
    <source>
        <dbReference type="Pfam" id="PF19189"/>
    </source>
</evidence>
<sequence length="365" mass="41366">MLGCRLARIRCFHSMSVARMPRSNALARSAPRYAGNTHAKATNDNSFGEVTRDDLAPFELRKSFVDSESSDDLLTMGTETHREREVFANLLSTMFEQQSNEVKPKPPSSSKSSSSKTTLQSKLYDTFSYGMPSKDGQVELVEGDTRKLPVNALESGQQAARIESDRVKEIILPVLEHIDSLESDLDVAAYFQQKILDRSADLEKSEAEQHVLDEHAPIDVHNPPITKDTVSHYLSKVISVLDMFGSPMQAFTVFELSKRTGYQFYLSACNETVYNQVLRLRWKYHRDLSTLESLVSEMHTNAISGDRETAEIIAQIVRERNATRYGGDSRFLLAVTSDEDQRIMNKLYSYHLKILRDSLQQKLNL</sequence>
<dbReference type="AlphaFoldDB" id="A0A060T500"/>
<feature type="domain" description="Mtf2-like C-terminal" evidence="2">
    <location>
        <begin position="171"/>
        <end position="344"/>
    </location>
</feature>
<proteinExistence type="predicted"/>
<dbReference type="Pfam" id="PF19189">
    <property type="entry name" value="Mtf2"/>
    <property type="match status" value="1"/>
</dbReference>
<evidence type="ECO:0000256" key="1">
    <source>
        <dbReference type="SAM" id="MobiDB-lite"/>
    </source>
</evidence>
<gene>
    <name evidence="3" type="ORF">GNLVRS02_ARAD1C02046g</name>
</gene>
<dbReference type="GO" id="GO:0005739">
    <property type="term" value="C:mitochondrion"/>
    <property type="evidence" value="ECO:0007669"/>
    <property type="project" value="InterPro"/>
</dbReference>
<dbReference type="InterPro" id="IPR040009">
    <property type="entry name" value="Mtf2/C5D6.12-like"/>
</dbReference>
<dbReference type="PANTHER" id="PTHR39468">
    <property type="entry name" value="CHROMOSOME 7, WHOLE GENOME SHOTGUN SEQUENCE"/>
    <property type="match status" value="1"/>
</dbReference>
<evidence type="ECO:0000313" key="3">
    <source>
        <dbReference type="EMBL" id="CDP33982.1"/>
    </source>
</evidence>
<organism evidence="3">
    <name type="scientific">Blastobotrys adeninivorans</name>
    <name type="common">Yeast</name>
    <name type="synonym">Arxula adeninivorans</name>
    <dbReference type="NCBI Taxonomy" id="409370"/>
    <lineage>
        <taxon>Eukaryota</taxon>
        <taxon>Fungi</taxon>
        <taxon>Dikarya</taxon>
        <taxon>Ascomycota</taxon>
        <taxon>Saccharomycotina</taxon>
        <taxon>Dipodascomycetes</taxon>
        <taxon>Dipodascales</taxon>
        <taxon>Trichomonascaceae</taxon>
        <taxon>Blastobotrys</taxon>
    </lineage>
</organism>
<name>A0A060T500_BLAAD</name>
<reference evidence="3" key="1">
    <citation type="submission" date="2014-02" db="EMBL/GenBank/DDBJ databases">
        <authorList>
            <person name="Genoscope - CEA"/>
        </authorList>
    </citation>
    <scope>NUCLEOTIDE SEQUENCE</scope>
    <source>
        <strain evidence="3">LS3</strain>
    </source>
</reference>
<dbReference type="EMBL" id="HG937693">
    <property type="protein sequence ID" value="CDP33982.1"/>
    <property type="molecule type" value="Genomic_DNA"/>
</dbReference>
<protein>
    <submittedName>
        <fullName evidence="3">ARAD1C02046p</fullName>
    </submittedName>
</protein>
<reference evidence="3" key="2">
    <citation type="submission" date="2014-06" db="EMBL/GenBank/DDBJ databases">
        <title>The complete genome of Blastobotrys (Arxula) adeninivorans LS3 - a yeast of biotechnological interest.</title>
        <authorList>
            <person name="Kunze G."/>
            <person name="Gaillardin C."/>
            <person name="Czernicka M."/>
            <person name="Durrens P."/>
            <person name="Martin T."/>
            <person name="Boer E."/>
            <person name="Gabaldon T."/>
            <person name="Cruz J."/>
            <person name="Talla E."/>
            <person name="Marck C."/>
            <person name="Goffeau A."/>
            <person name="Barbe V."/>
            <person name="Baret P."/>
            <person name="Baronian K."/>
            <person name="Beier S."/>
            <person name="Bleykasten C."/>
            <person name="Bode R."/>
            <person name="Casaregola S."/>
            <person name="Despons L."/>
            <person name="Fairhead C."/>
            <person name="Giersberg M."/>
            <person name="Gierski P."/>
            <person name="Hahnel U."/>
            <person name="Hartmann A."/>
            <person name="Jankowska D."/>
            <person name="Jubin C."/>
            <person name="Jung P."/>
            <person name="Lafontaine I."/>
            <person name="Leh-Louis V."/>
            <person name="Lemaire M."/>
            <person name="Marcet-Houben M."/>
            <person name="Mascher M."/>
            <person name="Morel G."/>
            <person name="Richard G.-F."/>
            <person name="Riechen J."/>
            <person name="Sacerdot C."/>
            <person name="Sarkar A."/>
            <person name="Savel G."/>
            <person name="Schacherer J."/>
            <person name="Sherman D."/>
            <person name="Straub M.-L."/>
            <person name="Stein N."/>
            <person name="Thierry A."/>
            <person name="Trautwein-Schult A."/>
            <person name="Westhof E."/>
            <person name="Worch S."/>
            <person name="Dujon B."/>
            <person name="Souciet J.-L."/>
            <person name="Wincker P."/>
            <person name="Scholz U."/>
            <person name="Neuveglise N."/>
        </authorList>
    </citation>
    <scope>NUCLEOTIDE SEQUENCE</scope>
    <source>
        <strain evidence="3">LS3</strain>
    </source>
</reference>
<dbReference type="PANTHER" id="PTHR39468:SF1">
    <property type="entry name" value="MTF2-LIKE C-TERMINAL DOMAIN-CONTAINING PROTEIN"/>
    <property type="match status" value="1"/>
</dbReference>
<feature type="region of interest" description="Disordered" evidence="1">
    <location>
        <begin position="97"/>
        <end position="117"/>
    </location>
</feature>